<dbReference type="GO" id="GO:0005737">
    <property type="term" value="C:cytoplasm"/>
    <property type="evidence" value="ECO:0007669"/>
    <property type="project" value="UniProtKB-SubCell"/>
</dbReference>
<dbReference type="RefSeq" id="WP_098060725.1">
    <property type="nucleotide sequence ID" value="NZ_PDEP01000001.1"/>
</dbReference>
<dbReference type="Proteomes" id="UP000221024">
    <property type="component" value="Unassembled WGS sequence"/>
</dbReference>
<comment type="subcellular location">
    <subcellularLocation>
        <location evidence="1">Cytoplasm</location>
    </subcellularLocation>
</comment>
<dbReference type="OrthoDB" id="9809047at2"/>
<dbReference type="EMBL" id="PDEP01000001">
    <property type="protein sequence ID" value="PEN09326.1"/>
    <property type="molecule type" value="Genomic_DNA"/>
</dbReference>
<dbReference type="PROSITE" id="PS51350">
    <property type="entry name" value="PTS_HPR_DOM"/>
    <property type="match status" value="1"/>
</dbReference>
<name>A0A2H3NSX3_9BACT</name>
<dbReference type="AlphaFoldDB" id="A0A2H3NSX3"/>
<gene>
    <name evidence="6" type="ORF">CRI93_00935</name>
</gene>
<evidence type="ECO:0000256" key="2">
    <source>
        <dbReference type="ARBA" id="ARBA00010736"/>
    </source>
</evidence>
<dbReference type="NCBIfam" id="TIGR01003">
    <property type="entry name" value="PTS_HPr_family"/>
    <property type="match status" value="1"/>
</dbReference>
<evidence type="ECO:0000313" key="7">
    <source>
        <dbReference type="Proteomes" id="UP000221024"/>
    </source>
</evidence>
<dbReference type="CDD" id="cd00367">
    <property type="entry name" value="PTS-HPr_like"/>
    <property type="match status" value="1"/>
</dbReference>
<organism evidence="6 7">
    <name type="scientific">Longimonas halophila</name>
    <dbReference type="NCBI Taxonomy" id="1469170"/>
    <lineage>
        <taxon>Bacteria</taxon>
        <taxon>Pseudomonadati</taxon>
        <taxon>Rhodothermota</taxon>
        <taxon>Rhodothermia</taxon>
        <taxon>Rhodothermales</taxon>
        <taxon>Salisaetaceae</taxon>
        <taxon>Longimonas</taxon>
    </lineage>
</organism>
<proteinExistence type="inferred from homology"/>
<dbReference type="PANTHER" id="PTHR33705">
    <property type="entry name" value="PHOSPHOCARRIER PROTEIN HPR"/>
    <property type="match status" value="1"/>
</dbReference>
<dbReference type="GO" id="GO:0009401">
    <property type="term" value="P:phosphoenolpyruvate-dependent sugar phosphotransferase system"/>
    <property type="evidence" value="ECO:0007669"/>
    <property type="project" value="UniProtKB-KW"/>
</dbReference>
<dbReference type="InterPro" id="IPR035895">
    <property type="entry name" value="HPr-like_sf"/>
</dbReference>
<dbReference type="SUPFAM" id="SSF55594">
    <property type="entry name" value="HPr-like"/>
    <property type="match status" value="1"/>
</dbReference>
<dbReference type="Gene3D" id="3.30.1340.10">
    <property type="entry name" value="HPr-like"/>
    <property type="match status" value="1"/>
</dbReference>
<comment type="similarity">
    <text evidence="2">Belongs to the HPr family.</text>
</comment>
<evidence type="ECO:0000313" key="6">
    <source>
        <dbReference type="EMBL" id="PEN09326.1"/>
    </source>
</evidence>
<dbReference type="InterPro" id="IPR000032">
    <property type="entry name" value="HPr-like"/>
</dbReference>
<dbReference type="PANTHER" id="PTHR33705:SF2">
    <property type="entry name" value="PHOSPHOCARRIER PROTEIN NPR"/>
    <property type="match status" value="1"/>
</dbReference>
<protein>
    <submittedName>
        <fullName evidence="6">Phosphocarrier protein HPr</fullName>
    </submittedName>
</protein>
<evidence type="ECO:0000256" key="1">
    <source>
        <dbReference type="ARBA" id="ARBA00004496"/>
    </source>
</evidence>
<dbReference type="InterPro" id="IPR050399">
    <property type="entry name" value="HPr"/>
</dbReference>
<dbReference type="PROSITE" id="PS00369">
    <property type="entry name" value="PTS_HPR_HIS"/>
    <property type="match status" value="1"/>
</dbReference>
<feature type="domain" description="HPr" evidence="5">
    <location>
        <begin position="1"/>
        <end position="88"/>
    </location>
</feature>
<evidence type="ECO:0000259" key="5">
    <source>
        <dbReference type="PROSITE" id="PS51350"/>
    </source>
</evidence>
<evidence type="ECO:0000256" key="3">
    <source>
        <dbReference type="ARBA" id="ARBA00022490"/>
    </source>
</evidence>
<keyword evidence="7" id="KW-1185">Reference proteome</keyword>
<dbReference type="InterPro" id="IPR001020">
    <property type="entry name" value="PTS_HPr_His_P_site"/>
</dbReference>
<reference evidence="6 7" key="1">
    <citation type="submission" date="2017-10" db="EMBL/GenBank/DDBJ databases">
        <title>Draft genome of Longimonas halophila.</title>
        <authorList>
            <person name="Goh K.M."/>
            <person name="Shamsir M.S."/>
            <person name="Lim S.W."/>
        </authorList>
    </citation>
    <scope>NUCLEOTIDE SEQUENCE [LARGE SCALE GENOMIC DNA]</scope>
    <source>
        <strain evidence="6 7">KCTC 42399</strain>
    </source>
</reference>
<accession>A0A2H3NSX3</accession>
<comment type="caution">
    <text evidence="6">The sequence shown here is derived from an EMBL/GenBank/DDBJ whole genome shotgun (WGS) entry which is preliminary data.</text>
</comment>
<keyword evidence="4" id="KW-0598">Phosphotransferase system</keyword>
<dbReference type="Pfam" id="PF00381">
    <property type="entry name" value="PTS-HPr"/>
    <property type="match status" value="1"/>
</dbReference>
<dbReference type="PRINTS" id="PR00107">
    <property type="entry name" value="PHOSPHOCPHPR"/>
</dbReference>
<sequence length="99" mass="10423">MTERTVTVTNQAGIHTRPASIIVRTASNFEAEIIIQRGAYEINGKSVIGVMTLAAEQGVELTLRADGPDESEALAALADLFARGFGETAPDESSANDDS</sequence>
<evidence type="ECO:0000256" key="4">
    <source>
        <dbReference type="ARBA" id="ARBA00022683"/>
    </source>
</evidence>
<keyword evidence="3" id="KW-0963">Cytoplasm</keyword>